<dbReference type="InterPro" id="IPR046357">
    <property type="entry name" value="PPIase_dom_sf"/>
</dbReference>
<evidence type="ECO:0000256" key="3">
    <source>
        <dbReference type="ARBA" id="ARBA00023110"/>
    </source>
</evidence>
<dbReference type="PROSITE" id="PS50059">
    <property type="entry name" value="FKBP_PPIASE"/>
    <property type="match status" value="1"/>
</dbReference>
<evidence type="ECO:0000256" key="6">
    <source>
        <dbReference type="RuleBase" id="RU003915"/>
    </source>
</evidence>
<feature type="signal peptide" evidence="7">
    <location>
        <begin position="1"/>
        <end position="23"/>
    </location>
</feature>
<dbReference type="RefSeq" id="WP_111610050.1">
    <property type="nucleotide sequence ID" value="NZ_QLLK01000001.1"/>
</dbReference>
<comment type="catalytic activity">
    <reaction evidence="1 5 6">
        <text>[protein]-peptidylproline (omega=180) = [protein]-peptidylproline (omega=0)</text>
        <dbReference type="Rhea" id="RHEA:16237"/>
        <dbReference type="Rhea" id="RHEA-COMP:10747"/>
        <dbReference type="Rhea" id="RHEA-COMP:10748"/>
        <dbReference type="ChEBI" id="CHEBI:83833"/>
        <dbReference type="ChEBI" id="CHEBI:83834"/>
        <dbReference type="EC" id="5.2.1.8"/>
    </reaction>
</comment>
<evidence type="ECO:0000256" key="7">
    <source>
        <dbReference type="SAM" id="SignalP"/>
    </source>
</evidence>
<evidence type="ECO:0000256" key="5">
    <source>
        <dbReference type="PROSITE-ProRule" id="PRU00277"/>
    </source>
</evidence>
<keyword evidence="3 5" id="KW-0697">Rotamase</keyword>
<feature type="chain" id="PRO_5016256607" description="Peptidyl-prolyl cis-trans isomerase" evidence="7">
    <location>
        <begin position="24"/>
        <end position="185"/>
    </location>
</feature>
<dbReference type="PROSITE" id="PS51257">
    <property type="entry name" value="PROKAR_LIPOPROTEIN"/>
    <property type="match status" value="1"/>
</dbReference>
<name>A0A327Q0D1_9BACT</name>
<dbReference type="EMBL" id="QLLK01000001">
    <property type="protein sequence ID" value="RAI95386.1"/>
    <property type="molecule type" value="Genomic_DNA"/>
</dbReference>
<dbReference type="Gene3D" id="3.10.50.40">
    <property type="match status" value="1"/>
</dbReference>
<evidence type="ECO:0000313" key="10">
    <source>
        <dbReference type="Proteomes" id="UP000249610"/>
    </source>
</evidence>
<dbReference type="PANTHER" id="PTHR43811">
    <property type="entry name" value="FKBP-TYPE PEPTIDYL-PROLYL CIS-TRANS ISOMERASE FKPA"/>
    <property type="match status" value="1"/>
</dbReference>
<dbReference type="PANTHER" id="PTHR43811:SF19">
    <property type="entry name" value="39 KDA FK506-BINDING NUCLEAR PROTEIN"/>
    <property type="match status" value="1"/>
</dbReference>
<dbReference type="EC" id="5.2.1.8" evidence="6"/>
<feature type="domain" description="PPIase FKBP-type" evidence="8">
    <location>
        <begin position="83"/>
        <end position="185"/>
    </location>
</feature>
<keyword evidence="10" id="KW-1185">Reference proteome</keyword>
<sequence length="185" mass="20626">MNLQRVSIFFFLVLSIAFVSCDAQNPFDRGPVYDVAGNLERDSLLIADYLDTADIDSLYRIHDPSGVVIIVQEEGTASRPNGGNVIYTNYTGSLMSDGSVFDTNIENVARDNNIYVETRNYNIFSFQLGSGNVIQGWDIAFRRLRSGAKAKLIIPSPYGYRDSETNDKIPANSILIFDVEFKGMD</sequence>
<accession>A0A327Q0D1</accession>
<evidence type="ECO:0000256" key="4">
    <source>
        <dbReference type="ARBA" id="ARBA00023235"/>
    </source>
</evidence>
<dbReference type="Proteomes" id="UP000249610">
    <property type="component" value="Unassembled WGS sequence"/>
</dbReference>
<dbReference type="SUPFAM" id="SSF54534">
    <property type="entry name" value="FKBP-like"/>
    <property type="match status" value="1"/>
</dbReference>
<keyword evidence="4 5" id="KW-0413">Isomerase</keyword>
<comment type="similarity">
    <text evidence="2 6">Belongs to the FKBP-type PPIase family.</text>
</comment>
<evidence type="ECO:0000256" key="1">
    <source>
        <dbReference type="ARBA" id="ARBA00000971"/>
    </source>
</evidence>
<dbReference type="OrthoDB" id="9814548at2"/>
<evidence type="ECO:0000256" key="2">
    <source>
        <dbReference type="ARBA" id="ARBA00006577"/>
    </source>
</evidence>
<dbReference type="InterPro" id="IPR001179">
    <property type="entry name" value="PPIase_FKBP_dom"/>
</dbReference>
<gene>
    <name evidence="9" type="ORF">LV83_00637</name>
</gene>
<dbReference type="Pfam" id="PF00254">
    <property type="entry name" value="FKBP_C"/>
    <property type="match status" value="1"/>
</dbReference>
<dbReference type="AlphaFoldDB" id="A0A327Q0D1"/>
<comment type="caution">
    <text evidence="9">The sequence shown here is derived from an EMBL/GenBank/DDBJ whole genome shotgun (WGS) entry which is preliminary data.</text>
</comment>
<keyword evidence="7" id="KW-0732">Signal</keyword>
<evidence type="ECO:0000259" key="8">
    <source>
        <dbReference type="PROSITE" id="PS50059"/>
    </source>
</evidence>
<proteinExistence type="inferred from homology"/>
<reference evidence="9 10" key="1">
    <citation type="submission" date="2018-06" db="EMBL/GenBank/DDBJ databases">
        <title>Genomic Encyclopedia of Archaeal and Bacterial Type Strains, Phase II (KMG-II): from individual species to whole genera.</title>
        <authorList>
            <person name="Goeker M."/>
        </authorList>
    </citation>
    <scope>NUCLEOTIDE SEQUENCE [LARGE SCALE GENOMIC DNA]</scope>
    <source>
        <strain evidence="9 10">DSM 23446</strain>
    </source>
</reference>
<evidence type="ECO:0000313" key="9">
    <source>
        <dbReference type="EMBL" id="RAI95386.1"/>
    </source>
</evidence>
<protein>
    <recommendedName>
        <fullName evidence="6">Peptidyl-prolyl cis-trans isomerase</fullName>
        <ecNumber evidence="6">5.2.1.8</ecNumber>
    </recommendedName>
</protein>
<dbReference type="GO" id="GO:0003755">
    <property type="term" value="F:peptidyl-prolyl cis-trans isomerase activity"/>
    <property type="evidence" value="ECO:0007669"/>
    <property type="project" value="UniProtKB-UniRule"/>
</dbReference>
<organism evidence="9 10">
    <name type="scientific">Algoriphagus yeomjeoni</name>
    <dbReference type="NCBI Taxonomy" id="291403"/>
    <lineage>
        <taxon>Bacteria</taxon>
        <taxon>Pseudomonadati</taxon>
        <taxon>Bacteroidota</taxon>
        <taxon>Cytophagia</taxon>
        <taxon>Cytophagales</taxon>
        <taxon>Cyclobacteriaceae</taxon>
        <taxon>Algoriphagus</taxon>
    </lineage>
</organism>